<reference evidence="3 4" key="1">
    <citation type="journal article" date="2015" name="Sci. Rep.">
        <title>Genome of the facultative scuticociliatosis pathogen Pseudocohnilembus persalinus provides insight into its virulence through horizontal gene transfer.</title>
        <authorList>
            <person name="Xiong J."/>
            <person name="Wang G."/>
            <person name="Cheng J."/>
            <person name="Tian M."/>
            <person name="Pan X."/>
            <person name="Warren A."/>
            <person name="Jiang C."/>
            <person name="Yuan D."/>
            <person name="Miao W."/>
        </authorList>
    </citation>
    <scope>NUCLEOTIDE SEQUENCE [LARGE SCALE GENOMIC DNA]</scope>
    <source>
        <strain evidence="3">36N120E</strain>
    </source>
</reference>
<proteinExistence type="predicted"/>
<sequence length="357" mass="41291">MEHHKMTSEEIQEFRQNILNKTQLVALAGVTMGMMMPFGSFIYFLPLTFLPQYFAKQIPEKIMVDSKRKLKFVNSNIQLLSFGAMGLLIGTLSAKVLQLTFGIVPAIFLFQQMTLNLQKQGKLNEQSGMITILGINFFSILLSVATGGSIFLDSVGNNIFLIAFNFFICYQQQILDQMISRKYIDELEAMFSSFLLQKLAYQNMDYKQKGIILGFVIMVAILQIYIRPSKKKSEAKIIQNKQNINEITDSNVQQQPIIDKNYQQVQFQEKYNENIQQNFDQQQNQYQYDNSNQDFQNNNNQNDSYSSEFYNSTQDDGFGTNQNQRRKQDYEDSYGYQSSFDSGRDYQSSKSNVGPKF</sequence>
<evidence type="ECO:0000313" key="3">
    <source>
        <dbReference type="EMBL" id="KRX02537.1"/>
    </source>
</evidence>
<evidence type="ECO:0008006" key="5">
    <source>
        <dbReference type="Google" id="ProtNLM"/>
    </source>
</evidence>
<feature type="transmembrane region" description="Helical" evidence="2">
    <location>
        <begin position="129"/>
        <end position="152"/>
    </location>
</feature>
<comment type="caution">
    <text evidence="3">The sequence shown here is derived from an EMBL/GenBank/DDBJ whole genome shotgun (WGS) entry which is preliminary data.</text>
</comment>
<feature type="region of interest" description="Disordered" evidence="1">
    <location>
        <begin position="289"/>
        <end position="357"/>
    </location>
</feature>
<keyword evidence="2" id="KW-1133">Transmembrane helix</keyword>
<evidence type="ECO:0000256" key="2">
    <source>
        <dbReference type="SAM" id="Phobius"/>
    </source>
</evidence>
<gene>
    <name evidence="3" type="ORF">PPERSA_11877</name>
</gene>
<feature type="transmembrane region" description="Helical" evidence="2">
    <location>
        <begin position="96"/>
        <end position="117"/>
    </location>
</feature>
<keyword evidence="4" id="KW-1185">Reference proteome</keyword>
<protein>
    <recommendedName>
        <fullName evidence="5">Transmembrane protein</fullName>
    </recommendedName>
</protein>
<feature type="compositionally biased region" description="Low complexity" evidence="1">
    <location>
        <begin position="289"/>
        <end position="307"/>
    </location>
</feature>
<dbReference type="InParanoid" id="A0A0V0QJT1"/>
<name>A0A0V0QJT1_PSEPJ</name>
<accession>A0A0V0QJT1</accession>
<organism evidence="3 4">
    <name type="scientific">Pseudocohnilembus persalinus</name>
    <name type="common">Ciliate</name>
    <dbReference type="NCBI Taxonomy" id="266149"/>
    <lineage>
        <taxon>Eukaryota</taxon>
        <taxon>Sar</taxon>
        <taxon>Alveolata</taxon>
        <taxon>Ciliophora</taxon>
        <taxon>Intramacronucleata</taxon>
        <taxon>Oligohymenophorea</taxon>
        <taxon>Scuticociliatia</taxon>
        <taxon>Philasterida</taxon>
        <taxon>Pseudocohnilembidae</taxon>
        <taxon>Pseudocohnilembus</taxon>
    </lineage>
</organism>
<dbReference type="AlphaFoldDB" id="A0A0V0QJT1"/>
<dbReference type="EMBL" id="LDAU01000154">
    <property type="protein sequence ID" value="KRX02537.1"/>
    <property type="molecule type" value="Genomic_DNA"/>
</dbReference>
<feature type="compositionally biased region" description="Polar residues" evidence="1">
    <location>
        <begin position="335"/>
        <end position="357"/>
    </location>
</feature>
<feature type="compositionally biased region" description="Polar residues" evidence="1">
    <location>
        <begin position="308"/>
        <end position="323"/>
    </location>
</feature>
<evidence type="ECO:0000256" key="1">
    <source>
        <dbReference type="SAM" id="MobiDB-lite"/>
    </source>
</evidence>
<dbReference type="Proteomes" id="UP000054937">
    <property type="component" value="Unassembled WGS sequence"/>
</dbReference>
<feature type="transmembrane region" description="Helical" evidence="2">
    <location>
        <begin position="210"/>
        <end position="226"/>
    </location>
</feature>
<keyword evidence="2" id="KW-0472">Membrane</keyword>
<feature type="transmembrane region" description="Helical" evidence="2">
    <location>
        <begin position="24"/>
        <end position="51"/>
    </location>
</feature>
<keyword evidence="2" id="KW-0812">Transmembrane</keyword>
<evidence type="ECO:0000313" key="4">
    <source>
        <dbReference type="Proteomes" id="UP000054937"/>
    </source>
</evidence>